<dbReference type="Gene3D" id="3.30.890.10">
    <property type="entry name" value="Methyl-cpg-binding Protein 2, Chain A"/>
    <property type="match status" value="1"/>
</dbReference>
<dbReference type="OrthoDB" id="10072024at2759"/>
<reference evidence="13" key="1">
    <citation type="thesis" date="2020" institute="ProQuest LLC" country="789 East Eisenhower Parkway, Ann Arbor, MI, USA">
        <title>Comparative Genomics and Chromosome Evolution.</title>
        <authorList>
            <person name="Mudd A.B."/>
        </authorList>
    </citation>
    <scope>NUCLEOTIDE SEQUENCE</scope>
    <source>
        <strain evidence="13">HN-11 Male</strain>
        <tissue evidence="13">Kidney and liver</tissue>
    </source>
</reference>
<dbReference type="SUPFAM" id="SSF54171">
    <property type="entry name" value="DNA-binding domain"/>
    <property type="match status" value="1"/>
</dbReference>
<dbReference type="EMBL" id="WNTK01012383">
    <property type="protein sequence ID" value="KAG9462263.1"/>
    <property type="molecule type" value="Genomic_DNA"/>
</dbReference>
<dbReference type="Proteomes" id="UP000770717">
    <property type="component" value="Unassembled WGS sequence"/>
</dbReference>
<evidence type="ECO:0000256" key="1">
    <source>
        <dbReference type="ARBA" id="ARBA00004123"/>
    </source>
</evidence>
<feature type="non-terminal residue" evidence="13">
    <location>
        <position position="426"/>
    </location>
</feature>
<dbReference type="Pfam" id="PF01429">
    <property type="entry name" value="MBD"/>
    <property type="match status" value="1"/>
</dbReference>
<organism evidence="13 14">
    <name type="scientific">Eleutherodactylus coqui</name>
    <name type="common">Puerto Rican coqui</name>
    <dbReference type="NCBI Taxonomy" id="57060"/>
    <lineage>
        <taxon>Eukaryota</taxon>
        <taxon>Metazoa</taxon>
        <taxon>Chordata</taxon>
        <taxon>Craniata</taxon>
        <taxon>Vertebrata</taxon>
        <taxon>Euteleostomi</taxon>
        <taxon>Amphibia</taxon>
        <taxon>Batrachia</taxon>
        <taxon>Anura</taxon>
        <taxon>Neobatrachia</taxon>
        <taxon>Hyloidea</taxon>
        <taxon>Eleutherodactylidae</taxon>
        <taxon>Eleutherodactylinae</taxon>
        <taxon>Eleutherodactylus</taxon>
        <taxon>Eleutherodactylus</taxon>
    </lineage>
</organism>
<dbReference type="GO" id="GO:0008270">
    <property type="term" value="F:zinc ion binding"/>
    <property type="evidence" value="ECO:0007669"/>
    <property type="project" value="UniProtKB-KW"/>
</dbReference>
<gene>
    <name evidence="13" type="ORF">GDO78_014500</name>
</gene>
<evidence type="ECO:0000256" key="4">
    <source>
        <dbReference type="ARBA" id="ARBA00022833"/>
    </source>
</evidence>
<dbReference type="GO" id="GO:0008327">
    <property type="term" value="F:methyl-CpG binding"/>
    <property type="evidence" value="ECO:0007669"/>
    <property type="project" value="TreeGrafter"/>
</dbReference>
<dbReference type="PROSITE" id="PS50982">
    <property type="entry name" value="MBD"/>
    <property type="match status" value="1"/>
</dbReference>
<dbReference type="PANTHER" id="PTHR12396:SF57">
    <property type="entry name" value="METHYL-CPG-BINDING DOMAIN PROTEIN 1"/>
    <property type="match status" value="1"/>
</dbReference>
<dbReference type="GO" id="GO:0006346">
    <property type="term" value="P:DNA methylation-dependent constitutive heterochromatin formation"/>
    <property type="evidence" value="ECO:0007669"/>
    <property type="project" value="TreeGrafter"/>
</dbReference>
<dbReference type="PROSITE" id="PS51058">
    <property type="entry name" value="ZF_CXXC"/>
    <property type="match status" value="4"/>
</dbReference>
<dbReference type="AlphaFoldDB" id="A0A8J6E8U8"/>
<evidence type="ECO:0008006" key="15">
    <source>
        <dbReference type="Google" id="ProtNLM"/>
    </source>
</evidence>
<keyword evidence="6" id="KW-0238">DNA-binding</keyword>
<evidence type="ECO:0000256" key="8">
    <source>
        <dbReference type="ARBA" id="ARBA00023242"/>
    </source>
</evidence>
<keyword evidence="8" id="KW-0539">Nucleus</keyword>
<keyword evidence="7" id="KW-0804">Transcription</keyword>
<comment type="subcellular location">
    <subcellularLocation>
        <location evidence="1">Nucleus</location>
    </subcellularLocation>
</comment>
<dbReference type="CDD" id="cd01396">
    <property type="entry name" value="MeCP2_MBD"/>
    <property type="match status" value="1"/>
</dbReference>
<feature type="domain" description="CXXC-type" evidence="12">
    <location>
        <begin position="303"/>
        <end position="353"/>
    </location>
</feature>
<keyword evidence="3 9" id="KW-0863">Zinc-finger</keyword>
<dbReference type="InterPro" id="IPR016177">
    <property type="entry name" value="DNA-bd_dom_sf"/>
</dbReference>
<evidence type="ECO:0000256" key="7">
    <source>
        <dbReference type="ARBA" id="ARBA00023163"/>
    </source>
</evidence>
<comment type="caution">
    <text evidence="13">The sequence shown here is derived from an EMBL/GenBank/DDBJ whole genome shotgun (WGS) entry which is preliminary data.</text>
</comment>
<dbReference type="PANTHER" id="PTHR12396">
    <property type="entry name" value="METHYL-CPG BINDING PROTEIN, MBD"/>
    <property type="match status" value="1"/>
</dbReference>
<evidence type="ECO:0000313" key="14">
    <source>
        <dbReference type="Proteomes" id="UP000770717"/>
    </source>
</evidence>
<feature type="domain" description="CXXC-type" evidence="12">
    <location>
        <begin position="243"/>
        <end position="290"/>
    </location>
</feature>
<dbReference type="InterPro" id="IPR002857">
    <property type="entry name" value="Znf_CXXC"/>
</dbReference>
<evidence type="ECO:0000259" key="12">
    <source>
        <dbReference type="PROSITE" id="PS51058"/>
    </source>
</evidence>
<dbReference type="InterPro" id="IPR001739">
    <property type="entry name" value="Methyl_CpG_DNA-bd"/>
</dbReference>
<evidence type="ECO:0000256" key="10">
    <source>
        <dbReference type="SAM" id="MobiDB-lite"/>
    </source>
</evidence>
<sequence>RNVVSQRRRPAGSIHVCRRLIDHLLSLSQAAPSTMSEGWQDWPILGPSWKRRTAVRKSGASSGQSDTYYQSPCGQRFRSRNELAKFLGESVDLSWFDFKSGTVLPAEKRKPLRKYVRTPKPSKGTTNTQPKKQPPPPPVEPDPDLQNGKDEESSQIACCSGCGAWFTGVEFGKSKQAVWFCADCRASRRAFNKQQKLLKTSGCGTCTACRLTENCGHCSVCLLRSQNSEFGSSWKCVRRRCLLVIRKGGVCGRCPGCCMKEDCHTCTVCLRRQQSPEPGISEKCLKRWCHNTKQKIKAPASKKLTKKLNMGGNCGHCLGCCTLDNCGVCSLCVRKQQNPGRKIKGKCVRRRCHNKKKKIKVKSRIGLKGQFAGRRKNRKCGECDACLRSVDCGECDFCQDKPKFGGRNLKRQKCRWRQCLRFAVVG</sequence>
<dbReference type="GO" id="GO:0000122">
    <property type="term" value="P:negative regulation of transcription by RNA polymerase II"/>
    <property type="evidence" value="ECO:0007669"/>
    <property type="project" value="TreeGrafter"/>
</dbReference>
<proteinExistence type="predicted"/>
<protein>
    <recommendedName>
        <fullName evidence="15">Methyl-CpG-binding domain protein 1</fullName>
    </recommendedName>
</protein>
<evidence type="ECO:0000256" key="2">
    <source>
        <dbReference type="ARBA" id="ARBA00022723"/>
    </source>
</evidence>
<name>A0A8J6E8U8_ELECQ</name>
<dbReference type="SMART" id="SM00391">
    <property type="entry name" value="MBD"/>
    <property type="match status" value="1"/>
</dbReference>
<dbReference type="Pfam" id="PF02008">
    <property type="entry name" value="zf-CXXC"/>
    <property type="match status" value="2"/>
</dbReference>
<evidence type="ECO:0000259" key="11">
    <source>
        <dbReference type="PROSITE" id="PS50982"/>
    </source>
</evidence>
<feature type="domain" description="CXXC-type" evidence="12">
    <location>
        <begin position="192"/>
        <end position="242"/>
    </location>
</feature>
<dbReference type="GO" id="GO:0005654">
    <property type="term" value="C:nucleoplasm"/>
    <property type="evidence" value="ECO:0007669"/>
    <property type="project" value="UniProtKB-ARBA"/>
</dbReference>
<evidence type="ECO:0000313" key="13">
    <source>
        <dbReference type="EMBL" id="KAG9462263.1"/>
    </source>
</evidence>
<keyword evidence="14" id="KW-1185">Reference proteome</keyword>
<accession>A0A8J6E8U8</accession>
<feature type="domain" description="CXXC-type" evidence="12">
    <location>
        <begin position="372"/>
        <end position="420"/>
    </location>
</feature>
<evidence type="ECO:0000256" key="5">
    <source>
        <dbReference type="ARBA" id="ARBA00023015"/>
    </source>
</evidence>
<evidence type="ECO:0000256" key="3">
    <source>
        <dbReference type="ARBA" id="ARBA00022771"/>
    </source>
</evidence>
<feature type="domain" description="MBD" evidence="11">
    <location>
        <begin position="35"/>
        <end position="103"/>
    </location>
</feature>
<evidence type="ECO:0000256" key="9">
    <source>
        <dbReference type="PROSITE-ProRule" id="PRU00509"/>
    </source>
</evidence>
<keyword evidence="4" id="KW-0862">Zinc</keyword>
<feature type="region of interest" description="Disordered" evidence="10">
    <location>
        <begin position="109"/>
        <end position="150"/>
    </location>
</feature>
<evidence type="ECO:0000256" key="6">
    <source>
        <dbReference type="ARBA" id="ARBA00023125"/>
    </source>
</evidence>
<keyword evidence="2" id="KW-0479">Metal-binding</keyword>
<keyword evidence="5" id="KW-0805">Transcription regulation</keyword>